<evidence type="ECO:0000313" key="3">
    <source>
        <dbReference type="EMBL" id="SLM98684.1"/>
    </source>
</evidence>
<reference evidence="4" key="1">
    <citation type="submission" date="2017-02" db="EMBL/GenBank/DDBJ databases">
        <authorList>
            <person name="Dridi B."/>
        </authorList>
    </citation>
    <scope>NUCLEOTIDE SEQUENCE [LARGE SCALE GENOMIC DNA]</scope>
    <source>
        <strain evidence="4">B Co 03.10</strain>
    </source>
</reference>
<sequence length="248" mass="24080">MKKSTVRLAVVSACVGAGLVLSGCGGGSDEAAGTDTAAEEQGGAEESADEAAAEEAPAEAEPASEEDLIAAVEAGGFTAEVADAEALSGAAGAMGDITVEPAECEVFMNAALTAAEEADTTVVTGLPAESSASSIGGALGYPSADDALAAMETNSDSLGTCSDITVTMQDMELATSTTEIDAEVEGADAVFATEVEMDVAGQSMTTTSIQALKGSAVLTVTGTSGAGVDGASIEDMSTTAADMVAALP</sequence>
<dbReference type="Proteomes" id="UP000196581">
    <property type="component" value="Unassembled WGS sequence"/>
</dbReference>
<feature type="chain" id="PRO_5039487326" description="Lipoprotein" evidence="2">
    <location>
        <begin position="23"/>
        <end position="248"/>
    </location>
</feature>
<dbReference type="PROSITE" id="PS51257">
    <property type="entry name" value="PROKAR_LIPOPROTEIN"/>
    <property type="match status" value="1"/>
</dbReference>
<protein>
    <recommendedName>
        <fullName evidence="5">Lipoprotein</fullName>
    </recommendedName>
</protein>
<feature type="compositionally biased region" description="Low complexity" evidence="1">
    <location>
        <begin position="29"/>
        <end position="41"/>
    </location>
</feature>
<evidence type="ECO:0000256" key="2">
    <source>
        <dbReference type="SAM" id="SignalP"/>
    </source>
</evidence>
<evidence type="ECO:0000256" key="1">
    <source>
        <dbReference type="SAM" id="MobiDB-lite"/>
    </source>
</evidence>
<keyword evidence="4" id="KW-1185">Reference proteome</keyword>
<name>A0A1X6XHB8_9MICO</name>
<feature type="compositionally biased region" description="Acidic residues" evidence="1">
    <location>
        <begin position="42"/>
        <end position="64"/>
    </location>
</feature>
<dbReference type="EMBL" id="FWFF01000017">
    <property type="protein sequence ID" value="SLM98684.1"/>
    <property type="molecule type" value="Genomic_DNA"/>
</dbReference>
<proteinExistence type="predicted"/>
<gene>
    <name evidence="3" type="ORF">FM105_09360</name>
</gene>
<evidence type="ECO:0008006" key="5">
    <source>
        <dbReference type="Google" id="ProtNLM"/>
    </source>
</evidence>
<dbReference type="RefSeq" id="WP_087007548.1">
    <property type="nucleotide sequence ID" value="NZ_FWFF01000017.1"/>
</dbReference>
<keyword evidence="2" id="KW-0732">Signal</keyword>
<dbReference type="AlphaFoldDB" id="A0A1X6XHB8"/>
<feature type="region of interest" description="Disordered" evidence="1">
    <location>
        <begin position="26"/>
        <end position="64"/>
    </location>
</feature>
<accession>A0A1X6XHB8</accession>
<evidence type="ECO:0000313" key="4">
    <source>
        <dbReference type="Proteomes" id="UP000196581"/>
    </source>
</evidence>
<feature type="signal peptide" evidence="2">
    <location>
        <begin position="1"/>
        <end position="22"/>
    </location>
</feature>
<organism evidence="3 4">
    <name type="scientific">Brevibacterium yomogidense</name>
    <dbReference type="NCBI Taxonomy" id="946573"/>
    <lineage>
        <taxon>Bacteria</taxon>
        <taxon>Bacillati</taxon>
        <taxon>Actinomycetota</taxon>
        <taxon>Actinomycetes</taxon>
        <taxon>Micrococcales</taxon>
        <taxon>Brevibacteriaceae</taxon>
        <taxon>Brevibacterium</taxon>
    </lineage>
</organism>